<protein>
    <recommendedName>
        <fullName evidence="3">ArsR family transcriptional regulator</fullName>
    </recommendedName>
</protein>
<evidence type="ECO:0000313" key="2">
    <source>
        <dbReference type="Proteomes" id="UP000223913"/>
    </source>
</evidence>
<dbReference type="InterPro" id="IPR036388">
    <property type="entry name" value="WH-like_DNA-bd_sf"/>
</dbReference>
<sequence>MLETLCNEENIPILEHIRKKETTSLAELYLQTGVSPAKLEMQLDSLCETGCVVHESAAMGSSYRINPERIWQINGISRRINQIREDGLREQAG</sequence>
<dbReference type="Proteomes" id="UP000223913">
    <property type="component" value="Unassembled WGS sequence"/>
</dbReference>
<dbReference type="InterPro" id="IPR036390">
    <property type="entry name" value="WH_DNA-bd_sf"/>
</dbReference>
<gene>
    <name evidence="1" type="ORF">CRP01_12720</name>
</gene>
<evidence type="ECO:0000313" key="1">
    <source>
        <dbReference type="EMBL" id="PHN06426.1"/>
    </source>
</evidence>
<dbReference type="EMBL" id="PDUD01000018">
    <property type="protein sequence ID" value="PHN06426.1"/>
    <property type="molecule type" value="Genomic_DNA"/>
</dbReference>
<name>A0A2D0NDH5_FLAN2</name>
<dbReference type="Gene3D" id="1.10.10.10">
    <property type="entry name" value="Winged helix-like DNA-binding domain superfamily/Winged helix DNA-binding domain"/>
    <property type="match status" value="1"/>
</dbReference>
<accession>A0A2D0NDH5</accession>
<organism evidence="1 2">
    <name type="scientific">Flavilitoribacter nigricans (strain ATCC 23147 / DSM 23189 / NBRC 102662 / NCIMB 1420 / SS-2)</name>
    <name type="common">Lewinella nigricans</name>
    <dbReference type="NCBI Taxonomy" id="1122177"/>
    <lineage>
        <taxon>Bacteria</taxon>
        <taxon>Pseudomonadati</taxon>
        <taxon>Bacteroidota</taxon>
        <taxon>Saprospiria</taxon>
        <taxon>Saprospirales</taxon>
        <taxon>Lewinellaceae</taxon>
        <taxon>Flavilitoribacter</taxon>
    </lineage>
</organism>
<comment type="caution">
    <text evidence="1">The sequence shown here is derived from an EMBL/GenBank/DDBJ whole genome shotgun (WGS) entry which is preliminary data.</text>
</comment>
<reference evidence="1 2" key="1">
    <citation type="submission" date="2017-10" db="EMBL/GenBank/DDBJ databases">
        <title>The draft genome sequence of Lewinella nigricans NBRC 102662.</title>
        <authorList>
            <person name="Wang K."/>
        </authorList>
    </citation>
    <scope>NUCLEOTIDE SEQUENCE [LARGE SCALE GENOMIC DNA]</scope>
    <source>
        <strain evidence="1 2">NBRC 102662</strain>
    </source>
</reference>
<dbReference type="AlphaFoldDB" id="A0A2D0NDH5"/>
<dbReference type="SUPFAM" id="SSF46785">
    <property type="entry name" value="Winged helix' DNA-binding domain"/>
    <property type="match status" value="1"/>
</dbReference>
<proteinExistence type="predicted"/>
<keyword evidence="2" id="KW-1185">Reference proteome</keyword>
<evidence type="ECO:0008006" key="3">
    <source>
        <dbReference type="Google" id="ProtNLM"/>
    </source>
</evidence>